<dbReference type="EMBL" id="CP071793">
    <property type="protein sequence ID" value="QTD49481.1"/>
    <property type="molecule type" value="Genomic_DNA"/>
</dbReference>
<proteinExistence type="predicted"/>
<dbReference type="KEGG" id="scor:J3U87_28175"/>
<feature type="transmembrane region" description="Helical" evidence="1">
    <location>
        <begin position="62"/>
        <end position="81"/>
    </location>
</feature>
<dbReference type="RefSeq" id="WP_237379113.1">
    <property type="nucleotide sequence ID" value="NZ_CP071793.1"/>
</dbReference>
<evidence type="ECO:0000313" key="3">
    <source>
        <dbReference type="Proteomes" id="UP000663929"/>
    </source>
</evidence>
<keyword evidence="3" id="KW-1185">Reference proteome</keyword>
<keyword evidence="1" id="KW-0472">Membrane</keyword>
<keyword evidence="1" id="KW-0812">Transmembrane</keyword>
<keyword evidence="1" id="KW-1133">Transmembrane helix</keyword>
<reference evidence="2" key="1">
    <citation type="submission" date="2021-03" db="EMBL/GenBank/DDBJ databases">
        <title>Acanthopleuribacteraceae sp. M133.</title>
        <authorList>
            <person name="Wang G."/>
        </authorList>
    </citation>
    <scope>NUCLEOTIDE SEQUENCE</scope>
    <source>
        <strain evidence="2">M133</strain>
    </source>
</reference>
<gene>
    <name evidence="2" type="ORF">J3U87_28175</name>
</gene>
<sequence>MSPPLPRTPLPSGLSKNPAHYLLKTPDTTSDTDLAHFASADFDVETRPHELLFRRHWTFPPAWVLSASLLGAASFGSAFLLTQPWRAAAVVLGLVLTYLSLAMWRNRTTLLIGCGVLSIRHRPFFWPGRHLYSCEVAGFFCREIRFLGKGSLQLCAKLTNGRTVTLISGLQHIEHVHRMIDLMREFLDVKNQFRRRAGYGVVRSQR</sequence>
<evidence type="ECO:0000313" key="2">
    <source>
        <dbReference type="EMBL" id="QTD49481.1"/>
    </source>
</evidence>
<feature type="transmembrane region" description="Helical" evidence="1">
    <location>
        <begin position="87"/>
        <end position="104"/>
    </location>
</feature>
<dbReference type="Proteomes" id="UP000663929">
    <property type="component" value="Chromosome"/>
</dbReference>
<protein>
    <submittedName>
        <fullName evidence="2">Uncharacterized protein</fullName>
    </submittedName>
</protein>
<evidence type="ECO:0000256" key="1">
    <source>
        <dbReference type="SAM" id="Phobius"/>
    </source>
</evidence>
<organism evidence="2 3">
    <name type="scientific">Sulfidibacter corallicola</name>
    <dbReference type="NCBI Taxonomy" id="2818388"/>
    <lineage>
        <taxon>Bacteria</taxon>
        <taxon>Pseudomonadati</taxon>
        <taxon>Acidobacteriota</taxon>
        <taxon>Holophagae</taxon>
        <taxon>Acanthopleuribacterales</taxon>
        <taxon>Acanthopleuribacteraceae</taxon>
        <taxon>Sulfidibacter</taxon>
    </lineage>
</organism>
<accession>A0A8A4TKS2</accession>
<name>A0A8A4TKS2_SULCO</name>
<dbReference type="AlphaFoldDB" id="A0A8A4TKS2"/>